<proteinExistence type="predicted"/>
<dbReference type="EMBL" id="VJMI01016734">
    <property type="protein sequence ID" value="KAF0717056.1"/>
    <property type="molecule type" value="Genomic_DNA"/>
</dbReference>
<protein>
    <submittedName>
        <fullName evidence="1">Uncharacterized protein</fullName>
    </submittedName>
</protein>
<sequence>MISFVVAFELPECAPTCREGGTTGCYGCPDWGYAMDPFAVGLADGTVILPTASREAAPVVAKSDGGLGGAGTDGGILTKATTGDSNTRPNVIPSDGNIPLPARTLVVVILVIVLGHMLG</sequence>
<dbReference type="RefSeq" id="XP_009833398.1">
    <property type="nucleotide sequence ID" value="XM_009835096.1"/>
</dbReference>
<gene>
    <name evidence="2" type="ORF">AaE_010939</name>
    <name evidence="1" type="ORF">H257_08989</name>
</gene>
<evidence type="ECO:0000313" key="2">
    <source>
        <dbReference type="EMBL" id="KAF0717056.1"/>
    </source>
</evidence>
<dbReference type="GeneID" id="20810985"/>
<evidence type="ECO:0000313" key="1">
    <source>
        <dbReference type="EMBL" id="ETV77092.1"/>
    </source>
</evidence>
<dbReference type="Proteomes" id="UP000469452">
    <property type="component" value="Unassembled WGS sequence"/>
</dbReference>
<accession>W4GBP7</accession>
<organism evidence="1">
    <name type="scientific">Aphanomyces astaci</name>
    <name type="common">Crayfish plague agent</name>
    <dbReference type="NCBI Taxonomy" id="112090"/>
    <lineage>
        <taxon>Eukaryota</taxon>
        <taxon>Sar</taxon>
        <taxon>Stramenopiles</taxon>
        <taxon>Oomycota</taxon>
        <taxon>Saprolegniomycetes</taxon>
        <taxon>Saprolegniales</taxon>
        <taxon>Verrucalvaceae</taxon>
        <taxon>Aphanomyces</taxon>
    </lineage>
</organism>
<dbReference type="EMBL" id="KI913134">
    <property type="protein sequence ID" value="ETV77092.1"/>
    <property type="molecule type" value="Genomic_DNA"/>
</dbReference>
<reference evidence="2 3" key="2">
    <citation type="submission" date="2019-06" db="EMBL/GenBank/DDBJ databases">
        <title>Genomics analysis of Aphanomyces spp. identifies a new class of oomycete effector associated with host adaptation.</title>
        <authorList>
            <person name="Gaulin E."/>
        </authorList>
    </citation>
    <scope>NUCLEOTIDE SEQUENCE [LARGE SCALE GENOMIC DNA]</scope>
    <source>
        <strain evidence="2 3">E</strain>
    </source>
</reference>
<dbReference type="AlphaFoldDB" id="W4GBP7"/>
<dbReference type="OrthoDB" id="10569527at2759"/>
<name>W4GBP7_APHAT</name>
<dbReference type="VEuPathDB" id="FungiDB:H257_08989"/>
<evidence type="ECO:0000313" key="3">
    <source>
        <dbReference type="Proteomes" id="UP000469452"/>
    </source>
</evidence>
<reference evidence="1" key="1">
    <citation type="submission" date="2013-12" db="EMBL/GenBank/DDBJ databases">
        <title>The Genome Sequence of Aphanomyces astaci APO3.</title>
        <authorList>
            <consortium name="The Broad Institute Genomics Platform"/>
            <person name="Russ C."/>
            <person name="Tyler B."/>
            <person name="van West P."/>
            <person name="Dieguez-Uribeondo J."/>
            <person name="Young S.K."/>
            <person name="Zeng Q."/>
            <person name="Gargeya S."/>
            <person name="Fitzgerald M."/>
            <person name="Abouelleil A."/>
            <person name="Alvarado L."/>
            <person name="Chapman S.B."/>
            <person name="Gainer-Dewar J."/>
            <person name="Goldberg J."/>
            <person name="Griggs A."/>
            <person name="Gujja S."/>
            <person name="Hansen M."/>
            <person name="Howarth C."/>
            <person name="Imamovic A."/>
            <person name="Ireland A."/>
            <person name="Larimer J."/>
            <person name="McCowan C."/>
            <person name="Murphy C."/>
            <person name="Pearson M."/>
            <person name="Poon T.W."/>
            <person name="Priest M."/>
            <person name="Roberts A."/>
            <person name="Saif S."/>
            <person name="Shea T."/>
            <person name="Sykes S."/>
            <person name="Wortman J."/>
            <person name="Nusbaum C."/>
            <person name="Birren B."/>
        </authorList>
    </citation>
    <scope>NUCLEOTIDE SEQUENCE [LARGE SCALE GENOMIC DNA]</scope>
    <source>
        <strain evidence="1">APO3</strain>
    </source>
</reference>